<gene>
    <name evidence="2" type="ORF">HNQ60_003402</name>
</gene>
<keyword evidence="1" id="KW-0812">Transmembrane</keyword>
<sequence>MSHNTSGAAPTRRASLRREIIAILAFKLLALIALRFLFFDDRPRITPVTIEEHLFAPADGGDGS</sequence>
<dbReference type="Proteomes" id="UP000588068">
    <property type="component" value="Unassembled WGS sequence"/>
</dbReference>
<evidence type="ECO:0000313" key="2">
    <source>
        <dbReference type="EMBL" id="MBB6094515.1"/>
    </source>
</evidence>
<dbReference type="NCBIfam" id="NF045611">
    <property type="entry name" value="small_CydP"/>
    <property type="match status" value="1"/>
</dbReference>
<evidence type="ECO:0000256" key="1">
    <source>
        <dbReference type="SAM" id="Phobius"/>
    </source>
</evidence>
<protein>
    <submittedName>
        <fullName evidence="2">Uncharacterized protein</fullName>
    </submittedName>
</protein>
<organism evidence="2 3">
    <name type="scientific">Povalibacter uvarum</name>
    <dbReference type="NCBI Taxonomy" id="732238"/>
    <lineage>
        <taxon>Bacteria</taxon>
        <taxon>Pseudomonadati</taxon>
        <taxon>Pseudomonadota</taxon>
        <taxon>Gammaproteobacteria</taxon>
        <taxon>Steroidobacterales</taxon>
        <taxon>Steroidobacteraceae</taxon>
        <taxon>Povalibacter</taxon>
    </lineage>
</organism>
<feature type="transmembrane region" description="Helical" evidence="1">
    <location>
        <begin position="20"/>
        <end position="38"/>
    </location>
</feature>
<dbReference type="AlphaFoldDB" id="A0A841HRK1"/>
<comment type="caution">
    <text evidence="2">The sequence shown here is derived from an EMBL/GenBank/DDBJ whole genome shotgun (WGS) entry which is preliminary data.</text>
</comment>
<dbReference type="EMBL" id="JACHHZ010000004">
    <property type="protein sequence ID" value="MBB6094515.1"/>
    <property type="molecule type" value="Genomic_DNA"/>
</dbReference>
<dbReference type="InterPro" id="IPR054636">
    <property type="entry name" value="CydP"/>
</dbReference>
<dbReference type="RefSeq" id="WP_184333931.1">
    <property type="nucleotide sequence ID" value="NZ_JACHHZ010000004.1"/>
</dbReference>
<name>A0A841HRK1_9GAMM</name>
<keyword evidence="1" id="KW-0472">Membrane</keyword>
<evidence type="ECO:0000313" key="3">
    <source>
        <dbReference type="Proteomes" id="UP000588068"/>
    </source>
</evidence>
<keyword evidence="1" id="KW-1133">Transmembrane helix</keyword>
<keyword evidence="3" id="KW-1185">Reference proteome</keyword>
<reference evidence="2 3" key="1">
    <citation type="submission" date="2020-08" db="EMBL/GenBank/DDBJ databases">
        <title>Genomic Encyclopedia of Type Strains, Phase IV (KMG-IV): sequencing the most valuable type-strain genomes for metagenomic binning, comparative biology and taxonomic classification.</title>
        <authorList>
            <person name="Goeker M."/>
        </authorList>
    </citation>
    <scope>NUCLEOTIDE SEQUENCE [LARGE SCALE GENOMIC DNA]</scope>
    <source>
        <strain evidence="2 3">DSM 26723</strain>
    </source>
</reference>
<proteinExistence type="predicted"/>
<accession>A0A841HRK1</accession>